<keyword evidence="3" id="KW-0808">Transferase</keyword>
<dbReference type="Gene3D" id="3.90.550.10">
    <property type="entry name" value="Spore Coat Polysaccharide Biosynthesis Protein SpsA, Chain A"/>
    <property type="match status" value="1"/>
</dbReference>
<comment type="caution">
    <text evidence="6">The sequence shown here is derived from an EMBL/GenBank/DDBJ whole genome shotgun (WGS) entry which is preliminary data.</text>
</comment>
<feature type="transmembrane region" description="Helical" evidence="4">
    <location>
        <begin position="12"/>
        <end position="33"/>
    </location>
</feature>
<keyword evidence="7" id="KW-1185">Reference proteome</keyword>
<keyword evidence="4" id="KW-0812">Transmembrane</keyword>
<feature type="transmembrane region" description="Helical" evidence="4">
    <location>
        <begin position="45"/>
        <end position="69"/>
    </location>
</feature>
<dbReference type="SUPFAM" id="SSF53448">
    <property type="entry name" value="Nucleotide-diphospho-sugar transferases"/>
    <property type="match status" value="1"/>
</dbReference>
<keyword evidence="4" id="KW-0472">Membrane</keyword>
<dbReference type="Proteomes" id="UP001500392">
    <property type="component" value="Unassembled WGS sequence"/>
</dbReference>
<evidence type="ECO:0000256" key="2">
    <source>
        <dbReference type="ARBA" id="ARBA00022676"/>
    </source>
</evidence>
<sequence>MRIYVPVAYKLLFAMALAFGWLGFSVWLAWPWIQDLSRVFTPFGAWFMILGVALLPGMASAFVVVSLILDRRPIYKPHHVLPGVSILIAAYNEALDIEKTIESILVQVYPGEVEVLVIDDASTDNTAALVDHLAASGNYSGNFKIKLISASNNGGKSAALNLGLAQASHDYIITVDGDTYLFKDALANLVINLVDGPPKTGAVAGTVLVRNSRKSLITRLQEWDYFLGIAVVKRTQSLYQGTLVAQGAFSIYRREVLEELGGWPNTMGEDIVLTWGIARNGWRVSYAENAFVFTNVPENYSAYFRQRRRWARGLIEAFKMYPDAIYVPRLNTPFVYFNLMFPYIDFSYLFIFFPGIICALFFQWYALVGVMTLLLLPLATLCNALMYYHQRSIFKLYGLKIRKNILGMLIYSLFYQLYLTPASLAGYLSELLRQKRSW</sequence>
<protein>
    <submittedName>
        <fullName evidence="6">Glycosyltransferase</fullName>
    </submittedName>
</protein>
<keyword evidence="4" id="KW-1133">Transmembrane helix</keyword>
<feature type="transmembrane region" description="Helical" evidence="4">
    <location>
        <begin position="370"/>
        <end position="388"/>
    </location>
</feature>
<evidence type="ECO:0000313" key="6">
    <source>
        <dbReference type="EMBL" id="GAA4082915.1"/>
    </source>
</evidence>
<keyword evidence="2" id="KW-0328">Glycosyltransferase</keyword>
<evidence type="ECO:0000313" key="7">
    <source>
        <dbReference type="Proteomes" id="UP001500392"/>
    </source>
</evidence>
<dbReference type="EMBL" id="BAABDM010000001">
    <property type="protein sequence ID" value="GAA4082915.1"/>
    <property type="molecule type" value="Genomic_DNA"/>
</dbReference>
<feature type="domain" description="Glycosyltransferase 2-like" evidence="5">
    <location>
        <begin position="85"/>
        <end position="261"/>
    </location>
</feature>
<evidence type="ECO:0000256" key="3">
    <source>
        <dbReference type="ARBA" id="ARBA00022679"/>
    </source>
</evidence>
<dbReference type="PANTHER" id="PTHR43630:SF1">
    <property type="entry name" value="POLY-BETA-1,6-N-ACETYL-D-GLUCOSAMINE SYNTHASE"/>
    <property type="match status" value="1"/>
</dbReference>
<dbReference type="CDD" id="cd06423">
    <property type="entry name" value="CESA_like"/>
    <property type="match status" value="1"/>
</dbReference>
<evidence type="ECO:0000256" key="1">
    <source>
        <dbReference type="ARBA" id="ARBA00006739"/>
    </source>
</evidence>
<dbReference type="PANTHER" id="PTHR43630">
    <property type="entry name" value="POLY-BETA-1,6-N-ACETYL-D-GLUCOSAMINE SYNTHASE"/>
    <property type="match status" value="1"/>
</dbReference>
<accession>A0ABP7W958</accession>
<name>A0ABP7W958_9GAMM</name>
<dbReference type="InterPro" id="IPR001173">
    <property type="entry name" value="Glyco_trans_2-like"/>
</dbReference>
<proteinExistence type="inferred from homology"/>
<dbReference type="InterPro" id="IPR029044">
    <property type="entry name" value="Nucleotide-diphossugar_trans"/>
</dbReference>
<evidence type="ECO:0000256" key="4">
    <source>
        <dbReference type="SAM" id="Phobius"/>
    </source>
</evidence>
<organism evidence="6 7">
    <name type="scientific">Zhongshania borealis</name>
    <dbReference type="NCBI Taxonomy" id="889488"/>
    <lineage>
        <taxon>Bacteria</taxon>
        <taxon>Pseudomonadati</taxon>
        <taxon>Pseudomonadota</taxon>
        <taxon>Gammaproteobacteria</taxon>
        <taxon>Cellvibrionales</taxon>
        <taxon>Spongiibacteraceae</taxon>
        <taxon>Zhongshania</taxon>
    </lineage>
</organism>
<dbReference type="Pfam" id="PF00535">
    <property type="entry name" value="Glycos_transf_2"/>
    <property type="match status" value="1"/>
</dbReference>
<dbReference type="RefSeq" id="WP_344931839.1">
    <property type="nucleotide sequence ID" value="NZ_BAABDM010000001.1"/>
</dbReference>
<feature type="transmembrane region" description="Helical" evidence="4">
    <location>
        <begin position="346"/>
        <end position="364"/>
    </location>
</feature>
<evidence type="ECO:0000259" key="5">
    <source>
        <dbReference type="Pfam" id="PF00535"/>
    </source>
</evidence>
<comment type="similarity">
    <text evidence="1">Belongs to the glycosyltransferase 2 family.</text>
</comment>
<feature type="transmembrane region" description="Helical" evidence="4">
    <location>
        <begin position="409"/>
        <end position="428"/>
    </location>
</feature>
<reference evidence="7" key="1">
    <citation type="journal article" date="2019" name="Int. J. Syst. Evol. Microbiol.">
        <title>The Global Catalogue of Microorganisms (GCM) 10K type strain sequencing project: providing services to taxonomists for standard genome sequencing and annotation.</title>
        <authorList>
            <consortium name="The Broad Institute Genomics Platform"/>
            <consortium name="The Broad Institute Genome Sequencing Center for Infectious Disease"/>
            <person name="Wu L."/>
            <person name="Ma J."/>
        </authorList>
    </citation>
    <scope>NUCLEOTIDE SEQUENCE [LARGE SCALE GENOMIC DNA]</scope>
    <source>
        <strain evidence="7">JCM 17304</strain>
    </source>
</reference>
<gene>
    <name evidence="6" type="ORF">GCM10022414_02010</name>
</gene>